<organism evidence="5 6">
    <name type="scientific">Littorina saxatilis</name>
    <dbReference type="NCBI Taxonomy" id="31220"/>
    <lineage>
        <taxon>Eukaryota</taxon>
        <taxon>Metazoa</taxon>
        <taxon>Spiralia</taxon>
        <taxon>Lophotrochozoa</taxon>
        <taxon>Mollusca</taxon>
        <taxon>Gastropoda</taxon>
        <taxon>Caenogastropoda</taxon>
        <taxon>Littorinimorpha</taxon>
        <taxon>Littorinoidea</taxon>
        <taxon>Littorinidae</taxon>
        <taxon>Littorina</taxon>
    </lineage>
</organism>
<dbReference type="SUPFAM" id="SSF52200">
    <property type="entry name" value="Toll/Interleukin receptor TIR domain"/>
    <property type="match status" value="1"/>
</dbReference>
<feature type="transmembrane region" description="Helical" evidence="2">
    <location>
        <begin position="44"/>
        <end position="60"/>
    </location>
</feature>
<keyword evidence="2" id="KW-1133">Transmembrane helix</keyword>
<dbReference type="PROSITE" id="PS50104">
    <property type="entry name" value="TIR"/>
    <property type="match status" value="1"/>
</dbReference>
<feature type="transmembrane region" description="Helical" evidence="2">
    <location>
        <begin position="72"/>
        <end position="93"/>
    </location>
</feature>
<evidence type="ECO:0000313" key="5">
    <source>
        <dbReference type="EMBL" id="KAK7097560.1"/>
    </source>
</evidence>
<name>A0AAN9B1N9_9CAEN</name>
<evidence type="ECO:0000259" key="3">
    <source>
        <dbReference type="PROSITE" id="PS50104"/>
    </source>
</evidence>
<gene>
    <name evidence="5" type="ORF">V1264_004515</name>
</gene>
<feature type="domain" description="TIR" evidence="3">
    <location>
        <begin position="620"/>
        <end position="757"/>
    </location>
</feature>
<dbReference type="InterPro" id="IPR007110">
    <property type="entry name" value="Ig-like_dom"/>
</dbReference>
<dbReference type="Pfam" id="PF13676">
    <property type="entry name" value="TIR_2"/>
    <property type="match status" value="1"/>
</dbReference>
<feature type="transmembrane region" description="Helical" evidence="2">
    <location>
        <begin position="113"/>
        <end position="134"/>
    </location>
</feature>
<dbReference type="PROSITE" id="PS50835">
    <property type="entry name" value="IG_LIKE"/>
    <property type="match status" value="1"/>
</dbReference>
<feature type="transmembrane region" description="Helical" evidence="2">
    <location>
        <begin position="769"/>
        <end position="789"/>
    </location>
</feature>
<dbReference type="InterPro" id="IPR000157">
    <property type="entry name" value="TIR_dom"/>
</dbReference>
<reference evidence="5 6" key="1">
    <citation type="submission" date="2024-02" db="EMBL/GenBank/DDBJ databases">
        <title>Chromosome-scale genome assembly of the rough periwinkle Littorina saxatilis.</title>
        <authorList>
            <person name="De Jode A."/>
            <person name="Faria R."/>
            <person name="Formenti G."/>
            <person name="Sims Y."/>
            <person name="Smith T.P."/>
            <person name="Tracey A."/>
            <person name="Wood J.M.D."/>
            <person name="Zagrodzka Z.B."/>
            <person name="Johannesson K."/>
            <person name="Butlin R.K."/>
            <person name="Leder E.H."/>
        </authorList>
    </citation>
    <scope>NUCLEOTIDE SEQUENCE [LARGE SCALE GENOMIC DNA]</scope>
    <source>
        <strain evidence="5">Snail1</strain>
        <tissue evidence="5">Muscle</tissue>
    </source>
</reference>
<dbReference type="InterPro" id="IPR042342">
    <property type="entry name" value="TTC22"/>
</dbReference>
<keyword evidence="6" id="KW-1185">Reference proteome</keyword>
<accession>A0AAN9B1N9</accession>
<dbReference type="PANTHER" id="PTHR16253:SF0">
    <property type="entry name" value="TETRATRICOPEPTIDE REPEAT PROTEIN 22"/>
    <property type="match status" value="1"/>
</dbReference>
<dbReference type="AlphaFoldDB" id="A0AAN9B1N9"/>
<dbReference type="PANTHER" id="PTHR16253">
    <property type="entry name" value="TETRATRICOPEPTIDE REPEAT PROTEIN 22"/>
    <property type="match status" value="1"/>
</dbReference>
<comment type="caution">
    <text evidence="5">The sequence shown here is derived from an EMBL/GenBank/DDBJ whole genome shotgun (WGS) entry which is preliminary data.</text>
</comment>
<dbReference type="Gene3D" id="3.40.50.10140">
    <property type="entry name" value="Toll/interleukin-1 receptor homology (TIR) domain"/>
    <property type="match status" value="1"/>
</dbReference>
<feature type="region of interest" description="Disordered" evidence="1">
    <location>
        <begin position="310"/>
        <end position="337"/>
    </location>
</feature>
<dbReference type="InterPro" id="IPR035897">
    <property type="entry name" value="Toll_tir_struct_dom_sf"/>
</dbReference>
<feature type="compositionally biased region" description="Basic residues" evidence="1">
    <location>
        <begin position="320"/>
        <end position="336"/>
    </location>
</feature>
<dbReference type="Proteomes" id="UP001374579">
    <property type="component" value="Unassembled WGS sequence"/>
</dbReference>
<evidence type="ECO:0000256" key="2">
    <source>
        <dbReference type="SAM" id="Phobius"/>
    </source>
</evidence>
<dbReference type="GO" id="GO:0007165">
    <property type="term" value="P:signal transduction"/>
    <property type="evidence" value="ECO:0007669"/>
    <property type="project" value="InterPro"/>
</dbReference>
<evidence type="ECO:0000313" key="6">
    <source>
        <dbReference type="Proteomes" id="UP001374579"/>
    </source>
</evidence>
<feature type="transmembrane region" description="Helical" evidence="2">
    <location>
        <begin position="556"/>
        <end position="577"/>
    </location>
</feature>
<evidence type="ECO:0008006" key="7">
    <source>
        <dbReference type="Google" id="ProtNLM"/>
    </source>
</evidence>
<keyword evidence="2" id="KW-0812">Transmembrane</keyword>
<feature type="domain" description="Ig-like" evidence="4">
    <location>
        <begin position="190"/>
        <end position="315"/>
    </location>
</feature>
<evidence type="ECO:0000256" key="1">
    <source>
        <dbReference type="SAM" id="MobiDB-lite"/>
    </source>
</evidence>
<keyword evidence="2" id="KW-0472">Membrane</keyword>
<sequence>MELFQQIGKSCLCAVRMFSECGVLALNLPSTLLSKTIKTKLSPNAKFCVTVLLIVWYGYLLCTSSEWSGDHVDIGCIHVLTFLPTIRFLSSMYGKLLLAKALQLLSAYGWKRLLMHSLFLFSFSYVFVVVFLDWSALTAGRTLTDFFISRFENNVLHVNEDRTLPDQMTHRSLNDRDTYFFHKLLRYPMEDVQMNCTVNVLGLPGGKPYKNQVEWRLNGVPLSHMTDRHSHVVDFKELPKDHPALNLTLRTMRPKEIPENHPILDQTLKVLGHAVFSLKSTLSIHLVEHAEFGSYTCHFIDGVKYTMNPQENTTTERKHEKQRKSRPKKTAKRKTNSIKQCTCQPEPMRFFQDLHELRAEYRLIMMREKQEQISAPPSSILFFKTSYWHLTSNEDVQMDYTVNDVSYPDLCKGGTFHGCSALQRLLSEFINNGVRGWWYMSFLPFRFWERSAIYGHQFTTGHCLCENSFGRHNIRYMRTYYNKTSERNELIEITHPHTLLVRPPSQNASSFLSNFFHFSPIQFLPLTEYLPEQAYDLSLLKDLAVVCTMVLNITDGVIIILGIGMFLCFMWVTFHILRMVGVASKNLCLRGSMAYLYTATKTTRLLLQQIKTETEVNTANKFNFYICHSDSEVDRAVLVKLILHKLEKDLGMTCCVRDRDLPPNQLELNALEEGIQRSERFIILLSKDLLGDACRETEMSMIMESVWEHHSKEMNVLVIRLDNCEVPTHLADFVIHDWTSTNLNLNDRLLRLVRWVAPQDINQRSALDAWMTVFPLLIVGTVLLAWLLFWG</sequence>
<dbReference type="EMBL" id="JBAMIC010000013">
    <property type="protein sequence ID" value="KAK7097560.1"/>
    <property type="molecule type" value="Genomic_DNA"/>
</dbReference>
<evidence type="ECO:0000259" key="4">
    <source>
        <dbReference type="PROSITE" id="PS50835"/>
    </source>
</evidence>
<protein>
    <recommendedName>
        <fullName evidence="7">TIR domain-containing protein</fullName>
    </recommendedName>
</protein>
<proteinExistence type="predicted"/>